<comment type="caution">
    <text evidence="3">The sequence shown here is derived from an EMBL/GenBank/DDBJ whole genome shotgun (WGS) entry which is preliminary data.</text>
</comment>
<name>A0ABU0JUS9_HATLI</name>
<gene>
    <name evidence="3" type="ORF">QOZ93_002610</name>
</gene>
<keyword evidence="2" id="KW-0342">GTP-binding</keyword>
<protein>
    <recommendedName>
        <fullName evidence="5">Cell division protein FtsZ</fullName>
    </recommendedName>
</protein>
<evidence type="ECO:0008006" key="5">
    <source>
        <dbReference type="Google" id="ProtNLM"/>
    </source>
</evidence>
<dbReference type="EMBL" id="JAUSWN010000031">
    <property type="protein sequence ID" value="MDQ0480860.1"/>
    <property type="molecule type" value="Genomic_DNA"/>
</dbReference>
<keyword evidence="4" id="KW-1185">Reference proteome</keyword>
<keyword evidence="1" id="KW-0547">Nucleotide-binding</keyword>
<dbReference type="InterPro" id="IPR008280">
    <property type="entry name" value="Tub_FtsZ_C"/>
</dbReference>
<dbReference type="InterPro" id="IPR036525">
    <property type="entry name" value="Tubulin/FtsZ_GTPase_sf"/>
</dbReference>
<evidence type="ECO:0000313" key="3">
    <source>
        <dbReference type="EMBL" id="MDQ0480860.1"/>
    </source>
</evidence>
<accession>A0ABU0JUS9</accession>
<dbReference type="Gene3D" id="3.40.50.1440">
    <property type="entry name" value="Tubulin/FtsZ, GTPase domain"/>
    <property type="match status" value="1"/>
</dbReference>
<dbReference type="SUPFAM" id="SSF55307">
    <property type="entry name" value="Tubulin C-terminal domain-like"/>
    <property type="match status" value="1"/>
</dbReference>
<evidence type="ECO:0000313" key="4">
    <source>
        <dbReference type="Proteomes" id="UP001224418"/>
    </source>
</evidence>
<evidence type="ECO:0000256" key="1">
    <source>
        <dbReference type="ARBA" id="ARBA00022741"/>
    </source>
</evidence>
<proteinExistence type="predicted"/>
<evidence type="ECO:0000256" key="2">
    <source>
        <dbReference type="ARBA" id="ARBA00023134"/>
    </source>
</evidence>
<reference evidence="3 4" key="1">
    <citation type="submission" date="2023-07" db="EMBL/GenBank/DDBJ databases">
        <title>Genomic Encyclopedia of Type Strains, Phase IV (KMG-IV): sequencing the most valuable type-strain genomes for metagenomic binning, comparative biology and taxonomic classification.</title>
        <authorList>
            <person name="Goeker M."/>
        </authorList>
    </citation>
    <scope>NUCLEOTIDE SEQUENCE [LARGE SCALE GENOMIC DNA]</scope>
    <source>
        <strain evidence="3 4">DSM 1400</strain>
    </source>
</reference>
<dbReference type="RefSeq" id="WP_307357100.1">
    <property type="nucleotide sequence ID" value="NZ_BAAACJ010000016.1"/>
</dbReference>
<organism evidence="3 4">
    <name type="scientific">Hathewaya limosa</name>
    <name type="common">Clostridium limosum</name>
    <dbReference type="NCBI Taxonomy" id="1536"/>
    <lineage>
        <taxon>Bacteria</taxon>
        <taxon>Bacillati</taxon>
        <taxon>Bacillota</taxon>
        <taxon>Clostridia</taxon>
        <taxon>Eubacteriales</taxon>
        <taxon>Clostridiaceae</taxon>
        <taxon>Hathewaya</taxon>
    </lineage>
</organism>
<dbReference type="Proteomes" id="UP001224418">
    <property type="component" value="Unassembled WGS sequence"/>
</dbReference>
<sequence length="277" mass="32009">MNFNLKEVTCKIIPCGNFANRVIDSIQCNIGKEDLIREIRNKFKKIGNLYEVNFNGDNTIDLPNLKLHLKSADYMIILGDLNDDISIDQIKQLRDNLQDINVYSIVILNMPYSVDKIKNSSESLEKLRELSNGFDLVLPVIGYEEKELASINEMVTVYYLNTMYEISVYDMECEILEEFKNIFKNKGLAFTGMSGGKDYSELKKCFNEIISSQENIKSYKDVKDMYIKLTVASDCNLEESEKFLNYLDEEIDQNNIYNVTIDENYKSGFFSMFIIGV</sequence>